<accession>A0ABQ3NPT1</accession>
<evidence type="ECO:0000313" key="2">
    <source>
        <dbReference type="EMBL" id="GHI14774.1"/>
    </source>
</evidence>
<feature type="domain" description="DUF4185" evidence="1">
    <location>
        <begin position="57"/>
        <end position="364"/>
    </location>
</feature>
<evidence type="ECO:0000313" key="3">
    <source>
        <dbReference type="Proteomes" id="UP000660554"/>
    </source>
</evidence>
<keyword evidence="3" id="KW-1185">Reference proteome</keyword>
<comment type="caution">
    <text evidence="2">The sequence shown here is derived from an EMBL/GenBank/DDBJ whole genome shotgun (WGS) entry which is preliminary data.</text>
</comment>
<dbReference type="Pfam" id="PF13810">
    <property type="entry name" value="DUF4185"/>
    <property type="match status" value="1"/>
</dbReference>
<reference evidence="3" key="1">
    <citation type="submission" date="2020-09" db="EMBL/GenBank/DDBJ databases">
        <title>Whole genome shotgun sequence of Streptomyces cinnamonensis NBRC 15873.</title>
        <authorList>
            <person name="Komaki H."/>
            <person name="Tamura T."/>
        </authorList>
    </citation>
    <scope>NUCLEOTIDE SEQUENCE [LARGE SCALE GENOMIC DNA]</scope>
    <source>
        <strain evidence="3">NBRC 15873</strain>
    </source>
</reference>
<gene>
    <name evidence="2" type="ORF">Scinn_42370</name>
</gene>
<dbReference type="EMBL" id="BNDV01000008">
    <property type="protein sequence ID" value="GHI14774.1"/>
    <property type="molecule type" value="Genomic_DNA"/>
</dbReference>
<dbReference type="InterPro" id="IPR025442">
    <property type="entry name" value="DUF4185"/>
</dbReference>
<evidence type="ECO:0000259" key="1">
    <source>
        <dbReference type="Pfam" id="PF13810"/>
    </source>
</evidence>
<organism evidence="2 3">
    <name type="scientific">Streptomyces virginiae</name>
    <name type="common">Streptomyces cinnamonensis</name>
    <dbReference type="NCBI Taxonomy" id="1961"/>
    <lineage>
        <taxon>Bacteria</taxon>
        <taxon>Bacillati</taxon>
        <taxon>Actinomycetota</taxon>
        <taxon>Actinomycetes</taxon>
        <taxon>Kitasatosporales</taxon>
        <taxon>Streptomycetaceae</taxon>
        <taxon>Streptomyces</taxon>
    </lineage>
</organism>
<protein>
    <recommendedName>
        <fullName evidence="1">DUF4185 domain-containing protein</fullName>
    </recommendedName>
</protein>
<sequence>MTGVRRPGPGLRRSTFLRASAAAAFGAGRVGGAVGGAPGGAGGSEGLRVVKVRDLTGPGITTRFRMEATDLGIPVRTPDGRMLFVFGDTFEEARVGGGWWRSPVGLHSTTARLDEGITWSGAVGGRYAHQLWAYEHDNPLFSTQLPSDVILLGGSLFLHVSVHRGWGSVLWSEIWRSEDSGTTWRHTGARFPGNAHGGLFQLLTWALGEDGYVYVYSTGYGRNGPLLLHRVRAEAVAEPTAYEPWGYRAGSWAWGHAPTPVLEGGFGELCLRRLDGRWLLVCFNAGEGRIEAFVLDRPTADLARAYRRTLIHGTAWGQEAGPYVAQPYGGYVVPGSRLDDLHLTVSQWRTGTETGWPYRVMQFRVRGLEPH</sequence>
<dbReference type="SUPFAM" id="SSF50939">
    <property type="entry name" value="Sialidases"/>
    <property type="match status" value="1"/>
</dbReference>
<proteinExistence type="predicted"/>
<dbReference type="Proteomes" id="UP000660554">
    <property type="component" value="Unassembled WGS sequence"/>
</dbReference>
<name>A0ABQ3NPT1_STRVG</name>
<dbReference type="InterPro" id="IPR036278">
    <property type="entry name" value="Sialidase_sf"/>
</dbReference>